<feature type="signal peptide" evidence="2">
    <location>
        <begin position="1"/>
        <end position="49"/>
    </location>
</feature>
<proteinExistence type="predicted"/>
<evidence type="ECO:0000313" key="3">
    <source>
        <dbReference type="EMBL" id="RCV36840.1"/>
    </source>
</evidence>
<keyword evidence="2" id="KW-0732">Signal</keyword>
<organism evidence="3">
    <name type="scientific">Setaria italica</name>
    <name type="common">Foxtail millet</name>
    <name type="synonym">Panicum italicum</name>
    <dbReference type="NCBI Taxonomy" id="4555"/>
    <lineage>
        <taxon>Eukaryota</taxon>
        <taxon>Viridiplantae</taxon>
        <taxon>Streptophyta</taxon>
        <taxon>Embryophyta</taxon>
        <taxon>Tracheophyta</taxon>
        <taxon>Spermatophyta</taxon>
        <taxon>Magnoliopsida</taxon>
        <taxon>Liliopsida</taxon>
        <taxon>Poales</taxon>
        <taxon>Poaceae</taxon>
        <taxon>PACMAD clade</taxon>
        <taxon>Panicoideae</taxon>
        <taxon>Panicodae</taxon>
        <taxon>Paniceae</taxon>
        <taxon>Cenchrinae</taxon>
        <taxon>Setaria</taxon>
    </lineage>
</organism>
<protein>
    <submittedName>
        <fullName evidence="3">Uncharacterized protein</fullName>
    </submittedName>
</protein>
<sequence length="119" mass="12255">MSCCTISSGPSPRASSICVSMACSRRRVLQLVGLLLLLTALAPRPSTCARPLTTNNILLLPALPAAAASSSGAGATAAPSSMAPGDHDQHRLPAGSYQWVLDRKPRGKPPPSAPSKRTN</sequence>
<reference evidence="3" key="1">
    <citation type="journal article" date="2012" name="Nat. Biotechnol.">
        <title>Reference genome sequence of the model plant Setaria.</title>
        <authorList>
            <person name="Bennetzen J.L."/>
            <person name="Schmutz J."/>
            <person name="Wang H."/>
            <person name="Percifield R."/>
            <person name="Hawkins J."/>
            <person name="Pontaroli A.C."/>
            <person name="Estep M."/>
            <person name="Feng L."/>
            <person name="Vaughn J.N."/>
            <person name="Grimwood J."/>
            <person name="Jenkins J."/>
            <person name="Barry K."/>
            <person name="Lindquist E."/>
            <person name="Hellsten U."/>
            <person name="Deshpande S."/>
            <person name="Wang X."/>
            <person name="Wu X."/>
            <person name="Mitros T."/>
            <person name="Triplett J."/>
            <person name="Yang X."/>
            <person name="Ye C.Y."/>
            <person name="Mauro-Herrera M."/>
            <person name="Wang L."/>
            <person name="Li P."/>
            <person name="Sharma M."/>
            <person name="Sharma R."/>
            <person name="Ronald P.C."/>
            <person name="Panaud O."/>
            <person name="Kellogg E.A."/>
            <person name="Brutnell T.P."/>
            <person name="Doust A.N."/>
            <person name="Tuskan G.A."/>
            <person name="Rokhsar D."/>
            <person name="Devos K.M."/>
        </authorList>
    </citation>
    <scope>NUCLEOTIDE SEQUENCE [LARGE SCALE GENOMIC DNA]</scope>
    <source>
        <strain evidence="3">Yugu1</strain>
    </source>
</reference>
<reference evidence="3" key="2">
    <citation type="submission" date="2015-07" db="EMBL/GenBank/DDBJ databases">
        <authorList>
            <person name="Noorani M."/>
        </authorList>
    </citation>
    <scope>NUCLEOTIDE SEQUENCE</scope>
    <source>
        <strain evidence="3">Yugu1</strain>
    </source>
</reference>
<evidence type="ECO:0000256" key="2">
    <source>
        <dbReference type="SAM" id="SignalP"/>
    </source>
</evidence>
<accession>A0A368S4T1</accession>
<name>A0A368S4T1_SETIT</name>
<feature type="region of interest" description="Disordered" evidence="1">
    <location>
        <begin position="70"/>
        <end position="119"/>
    </location>
</feature>
<dbReference type="AlphaFoldDB" id="A0A368S4T1"/>
<dbReference type="EMBL" id="CM003535">
    <property type="protein sequence ID" value="RCV36840.1"/>
    <property type="molecule type" value="Genomic_DNA"/>
</dbReference>
<feature type="compositionally biased region" description="Low complexity" evidence="1">
    <location>
        <begin position="70"/>
        <end position="84"/>
    </location>
</feature>
<gene>
    <name evidence="3" type="ORF">SETIT_8G014100v2</name>
</gene>
<feature type="chain" id="PRO_5016883707" evidence="2">
    <location>
        <begin position="50"/>
        <end position="119"/>
    </location>
</feature>
<evidence type="ECO:0000256" key="1">
    <source>
        <dbReference type="SAM" id="MobiDB-lite"/>
    </source>
</evidence>
<dbReference type="OrthoDB" id="695429at2759"/>